<accession>A0A9E8NI49</accession>
<dbReference type="InterPro" id="IPR039425">
    <property type="entry name" value="RNA_pol_sigma-70-like"/>
</dbReference>
<proteinExistence type="inferred from homology"/>
<dbReference type="InterPro" id="IPR013249">
    <property type="entry name" value="RNA_pol_sigma70_r4_t2"/>
</dbReference>
<dbReference type="Gene3D" id="1.10.1740.10">
    <property type="match status" value="1"/>
</dbReference>
<dbReference type="SUPFAM" id="SSF88946">
    <property type="entry name" value="Sigma2 domain of RNA polymerase sigma factors"/>
    <property type="match status" value="1"/>
</dbReference>
<dbReference type="RefSeq" id="WP_244820079.1">
    <property type="nucleotide sequence ID" value="NZ_CP112998.1"/>
</dbReference>
<dbReference type="NCBIfam" id="TIGR02937">
    <property type="entry name" value="sigma70-ECF"/>
    <property type="match status" value="1"/>
</dbReference>
<feature type="domain" description="RNA polymerase sigma-70 region 2" evidence="5">
    <location>
        <begin position="28"/>
        <end position="89"/>
    </location>
</feature>
<evidence type="ECO:0000256" key="4">
    <source>
        <dbReference type="ARBA" id="ARBA00023163"/>
    </source>
</evidence>
<protein>
    <submittedName>
        <fullName evidence="7">Sigma-70 family RNA polymerase sigma factor</fullName>
    </submittedName>
</protein>
<keyword evidence="8" id="KW-1185">Reference proteome</keyword>
<dbReference type="CDD" id="cd06171">
    <property type="entry name" value="Sigma70_r4"/>
    <property type="match status" value="1"/>
</dbReference>
<dbReference type="InterPro" id="IPR013325">
    <property type="entry name" value="RNA_pol_sigma_r2"/>
</dbReference>
<dbReference type="AlphaFoldDB" id="A0A9E8NI49"/>
<comment type="similarity">
    <text evidence="1">Belongs to the sigma-70 factor family. ECF subfamily.</text>
</comment>
<gene>
    <name evidence="7" type="ORF">ON006_12270</name>
</gene>
<sequence>MEQNEANIDDEMLWTSMRTGSTFAFEALYRRYFQTLFSYGKRITPDEDAVNDAIQDLFVNIWRGRQSLNQAISVKYYLFRSLRREIHKSQKQETVNGEDWETVTEDLLPTQISAETSFSINEETNIRTEQLNSWLSNLPPRQNEALVLRYYHNLDYPEIADMLGIKEQTARNLVQKALYILRKMAIYLIFIAFEINY</sequence>
<reference evidence="7" key="1">
    <citation type="submission" date="2022-11" db="EMBL/GenBank/DDBJ databases">
        <title>Dyadobacter pollutisoli sp. nov., isolated from plastic dumped soil.</title>
        <authorList>
            <person name="Kim J.M."/>
            <person name="Kim K.R."/>
            <person name="Lee J.K."/>
            <person name="Hao L."/>
            <person name="Jeon C.O."/>
        </authorList>
    </citation>
    <scope>NUCLEOTIDE SEQUENCE</scope>
    <source>
        <strain evidence="7">U1</strain>
    </source>
</reference>
<name>A0A9E8NI49_9BACT</name>
<evidence type="ECO:0000256" key="1">
    <source>
        <dbReference type="ARBA" id="ARBA00010641"/>
    </source>
</evidence>
<dbReference type="GO" id="GO:0016987">
    <property type="term" value="F:sigma factor activity"/>
    <property type="evidence" value="ECO:0007669"/>
    <property type="project" value="UniProtKB-KW"/>
</dbReference>
<keyword evidence="4" id="KW-0804">Transcription</keyword>
<evidence type="ECO:0000256" key="3">
    <source>
        <dbReference type="ARBA" id="ARBA00023082"/>
    </source>
</evidence>
<dbReference type="InterPro" id="IPR014284">
    <property type="entry name" value="RNA_pol_sigma-70_dom"/>
</dbReference>
<keyword evidence="2" id="KW-0805">Transcription regulation</keyword>
<dbReference type="Pfam" id="PF04542">
    <property type="entry name" value="Sigma70_r2"/>
    <property type="match status" value="1"/>
</dbReference>
<dbReference type="GO" id="GO:0006352">
    <property type="term" value="P:DNA-templated transcription initiation"/>
    <property type="evidence" value="ECO:0007669"/>
    <property type="project" value="InterPro"/>
</dbReference>
<keyword evidence="3" id="KW-0731">Sigma factor</keyword>
<dbReference type="Pfam" id="PF08281">
    <property type="entry name" value="Sigma70_r4_2"/>
    <property type="match status" value="1"/>
</dbReference>
<evidence type="ECO:0000259" key="6">
    <source>
        <dbReference type="Pfam" id="PF08281"/>
    </source>
</evidence>
<evidence type="ECO:0000313" key="7">
    <source>
        <dbReference type="EMBL" id="WAC14712.1"/>
    </source>
</evidence>
<dbReference type="PANTHER" id="PTHR43133">
    <property type="entry name" value="RNA POLYMERASE ECF-TYPE SIGMA FACTO"/>
    <property type="match status" value="1"/>
</dbReference>
<dbReference type="PANTHER" id="PTHR43133:SF46">
    <property type="entry name" value="RNA POLYMERASE SIGMA-70 FACTOR ECF SUBFAMILY"/>
    <property type="match status" value="1"/>
</dbReference>
<dbReference type="GO" id="GO:0003677">
    <property type="term" value="F:DNA binding"/>
    <property type="evidence" value="ECO:0007669"/>
    <property type="project" value="InterPro"/>
</dbReference>
<dbReference type="InterPro" id="IPR013324">
    <property type="entry name" value="RNA_pol_sigma_r3/r4-like"/>
</dbReference>
<dbReference type="Gene3D" id="1.10.10.10">
    <property type="entry name" value="Winged helix-like DNA-binding domain superfamily/Winged helix DNA-binding domain"/>
    <property type="match status" value="1"/>
</dbReference>
<dbReference type="SUPFAM" id="SSF88659">
    <property type="entry name" value="Sigma3 and sigma4 domains of RNA polymerase sigma factors"/>
    <property type="match status" value="1"/>
</dbReference>
<feature type="domain" description="RNA polymerase sigma factor 70 region 4 type 2" evidence="6">
    <location>
        <begin position="135"/>
        <end position="178"/>
    </location>
</feature>
<dbReference type="InterPro" id="IPR007627">
    <property type="entry name" value="RNA_pol_sigma70_r2"/>
</dbReference>
<dbReference type="InterPro" id="IPR036388">
    <property type="entry name" value="WH-like_DNA-bd_sf"/>
</dbReference>
<dbReference type="Proteomes" id="UP001164653">
    <property type="component" value="Chromosome"/>
</dbReference>
<evidence type="ECO:0000259" key="5">
    <source>
        <dbReference type="Pfam" id="PF04542"/>
    </source>
</evidence>
<dbReference type="KEGG" id="dpf:ON006_12270"/>
<dbReference type="EMBL" id="CP112998">
    <property type="protein sequence ID" value="WAC14712.1"/>
    <property type="molecule type" value="Genomic_DNA"/>
</dbReference>
<organism evidence="7 8">
    <name type="scientific">Dyadobacter pollutisoli</name>
    <dbReference type="NCBI Taxonomy" id="2910158"/>
    <lineage>
        <taxon>Bacteria</taxon>
        <taxon>Pseudomonadati</taxon>
        <taxon>Bacteroidota</taxon>
        <taxon>Cytophagia</taxon>
        <taxon>Cytophagales</taxon>
        <taxon>Spirosomataceae</taxon>
        <taxon>Dyadobacter</taxon>
    </lineage>
</organism>
<evidence type="ECO:0000313" key="8">
    <source>
        <dbReference type="Proteomes" id="UP001164653"/>
    </source>
</evidence>
<evidence type="ECO:0000256" key="2">
    <source>
        <dbReference type="ARBA" id="ARBA00023015"/>
    </source>
</evidence>